<name>A0A941F2A4_9BACT</name>
<organism evidence="2 3">
    <name type="scientific">Carboxylicivirga sediminis</name>
    <dbReference type="NCBI Taxonomy" id="2006564"/>
    <lineage>
        <taxon>Bacteria</taxon>
        <taxon>Pseudomonadati</taxon>
        <taxon>Bacteroidota</taxon>
        <taxon>Bacteroidia</taxon>
        <taxon>Marinilabiliales</taxon>
        <taxon>Marinilabiliaceae</taxon>
        <taxon>Carboxylicivirga</taxon>
    </lineage>
</organism>
<reference evidence="2" key="1">
    <citation type="journal article" date="2018" name="Int. J. Syst. Evol. Microbiol.">
        <title>Carboxylicivirga sediminis sp. nov., isolated from coastal sediment.</title>
        <authorList>
            <person name="Wang F.Q."/>
            <person name="Ren L.H."/>
            <person name="Zou R.J."/>
            <person name="Sun Y.Z."/>
            <person name="Liu X.J."/>
            <person name="Jiang F."/>
            <person name="Liu L.J."/>
        </authorList>
    </citation>
    <scope>NUCLEOTIDE SEQUENCE</scope>
    <source>
        <strain evidence="2">JR1</strain>
    </source>
</reference>
<accession>A0A941F2A4</accession>
<dbReference type="RefSeq" id="WP_212189378.1">
    <property type="nucleotide sequence ID" value="NZ_JAGTAR010000009.1"/>
</dbReference>
<evidence type="ECO:0000313" key="3">
    <source>
        <dbReference type="Proteomes" id="UP000679220"/>
    </source>
</evidence>
<evidence type="ECO:0000256" key="1">
    <source>
        <dbReference type="SAM" id="Phobius"/>
    </source>
</evidence>
<reference evidence="2" key="2">
    <citation type="submission" date="2021-04" db="EMBL/GenBank/DDBJ databases">
        <authorList>
            <person name="Zhang T."/>
            <person name="Zhang Y."/>
            <person name="Lu D."/>
            <person name="Zuo D."/>
            <person name="Du Z."/>
        </authorList>
    </citation>
    <scope>NUCLEOTIDE SEQUENCE</scope>
    <source>
        <strain evidence="2">JR1</strain>
    </source>
</reference>
<protein>
    <submittedName>
        <fullName evidence="2">Uncharacterized protein</fullName>
    </submittedName>
</protein>
<dbReference type="EMBL" id="JAGTAR010000009">
    <property type="protein sequence ID" value="MBR8535473.1"/>
    <property type="molecule type" value="Genomic_DNA"/>
</dbReference>
<proteinExistence type="predicted"/>
<gene>
    <name evidence="2" type="ORF">KDU71_07875</name>
</gene>
<keyword evidence="1" id="KW-1133">Transmembrane helix</keyword>
<comment type="caution">
    <text evidence="2">The sequence shown here is derived from an EMBL/GenBank/DDBJ whole genome shotgun (WGS) entry which is preliminary data.</text>
</comment>
<keyword evidence="1" id="KW-0812">Transmembrane</keyword>
<sequence length="66" mass="7225">MTKKQTLFISFLLLTASILIEILVATPGITLDIDLIEFFAGLLFGIGIVFPVKLLTDAISKRKKSS</sequence>
<keyword evidence="3" id="KW-1185">Reference proteome</keyword>
<keyword evidence="1" id="KW-0472">Membrane</keyword>
<feature type="transmembrane region" description="Helical" evidence="1">
    <location>
        <begin position="35"/>
        <end position="56"/>
    </location>
</feature>
<evidence type="ECO:0000313" key="2">
    <source>
        <dbReference type="EMBL" id="MBR8535473.1"/>
    </source>
</evidence>
<dbReference type="AlphaFoldDB" id="A0A941F2A4"/>
<dbReference type="Proteomes" id="UP000679220">
    <property type="component" value="Unassembled WGS sequence"/>
</dbReference>